<feature type="transmembrane region" description="Helical" evidence="6">
    <location>
        <begin position="12"/>
        <end position="34"/>
    </location>
</feature>
<keyword evidence="4" id="KW-0443">Lipid metabolism</keyword>
<evidence type="ECO:0000256" key="6">
    <source>
        <dbReference type="SAM" id="Phobius"/>
    </source>
</evidence>
<dbReference type="CDD" id="cd07989">
    <property type="entry name" value="LPLAT_AGPAT-like"/>
    <property type="match status" value="1"/>
</dbReference>
<evidence type="ECO:0000256" key="5">
    <source>
        <dbReference type="ARBA" id="ARBA00023315"/>
    </source>
</evidence>
<feature type="transmembrane region" description="Helical" evidence="6">
    <location>
        <begin position="46"/>
        <end position="64"/>
    </location>
</feature>
<evidence type="ECO:0000256" key="3">
    <source>
        <dbReference type="ARBA" id="ARBA00022679"/>
    </source>
</evidence>
<comment type="pathway">
    <text evidence="1">Lipid metabolism.</text>
</comment>
<evidence type="ECO:0000259" key="7">
    <source>
        <dbReference type="SMART" id="SM00563"/>
    </source>
</evidence>
<proteinExistence type="predicted"/>
<dbReference type="EMBL" id="CP136051">
    <property type="protein sequence ID" value="WOK05235.1"/>
    <property type="molecule type" value="Genomic_DNA"/>
</dbReference>
<dbReference type="Pfam" id="PF01553">
    <property type="entry name" value="Acyltransferase"/>
    <property type="match status" value="1"/>
</dbReference>
<dbReference type="InterPro" id="IPR002123">
    <property type="entry name" value="Plipid/glycerol_acylTrfase"/>
</dbReference>
<accession>A0ABZ0IJP0</accession>
<keyword evidence="6" id="KW-1133">Transmembrane helix</keyword>
<dbReference type="RefSeq" id="WP_317487997.1">
    <property type="nucleotide sequence ID" value="NZ_CP136051.1"/>
</dbReference>
<protein>
    <submittedName>
        <fullName evidence="8">Lysophospholipid acyltransferase family protein</fullName>
    </submittedName>
</protein>
<dbReference type="SUPFAM" id="SSF69593">
    <property type="entry name" value="Glycerol-3-phosphate (1)-acyltransferase"/>
    <property type="match status" value="1"/>
</dbReference>
<keyword evidence="6" id="KW-0472">Membrane</keyword>
<dbReference type="PANTHER" id="PTHR10434:SF64">
    <property type="entry name" value="1-ACYL-SN-GLYCEROL-3-PHOSPHATE ACYLTRANSFERASE-RELATED"/>
    <property type="match status" value="1"/>
</dbReference>
<keyword evidence="3" id="KW-0808">Transferase</keyword>
<reference evidence="8 9" key="1">
    <citation type="journal article" date="2023" name="Microbiol. Resour. Announc.">
        <title>Complete Genome Sequence of Imperialibacter roseus strain P4T.</title>
        <authorList>
            <person name="Tizabi D.R."/>
            <person name="Bachvaroff T."/>
            <person name="Hill R.T."/>
        </authorList>
    </citation>
    <scope>NUCLEOTIDE SEQUENCE [LARGE SCALE GENOMIC DNA]</scope>
    <source>
        <strain evidence="8 9">P4T</strain>
    </source>
</reference>
<keyword evidence="2" id="KW-0444">Lipid biosynthesis</keyword>
<dbReference type="GO" id="GO:0016746">
    <property type="term" value="F:acyltransferase activity"/>
    <property type="evidence" value="ECO:0007669"/>
    <property type="project" value="UniProtKB-KW"/>
</dbReference>
<gene>
    <name evidence="8" type="ORF">RT717_19325</name>
</gene>
<dbReference type="SMART" id="SM00563">
    <property type="entry name" value="PlsC"/>
    <property type="match status" value="1"/>
</dbReference>
<keyword evidence="9" id="KW-1185">Reference proteome</keyword>
<sequence length="251" mass="29648">MKLFFNRLYVGYALLVFSITFLILFPWFLLGIYYPPASRMVLKVNYWWAIVYFFLIGLPISEEWRFKRDGRQNYIFCSNHFSYLDIPVMGFVHSPCVFVGKSSIAKVPLFGFMFRKLHIMVDRERARSRAEVYKRAAIALDEKKSVIIFPEGGIKVVHSPKMTPFKDGAFRMAIEKQIPIVPVTIPYNWIILPDDNRFVIRFKRPKIVLHEPIDTKGMTIDKVDELKDECFRVIDEELRNRFPEKFAKDTE</sequence>
<dbReference type="PANTHER" id="PTHR10434">
    <property type="entry name" value="1-ACYL-SN-GLYCEROL-3-PHOSPHATE ACYLTRANSFERASE"/>
    <property type="match status" value="1"/>
</dbReference>
<feature type="domain" description="Phospholipid/glycerol acyltransferase" evidence="7">
    <location>
        <begin position="74"/>
        <end position="188"/>
    </location>
</feature>
<name>A0ABZ0IJP0_9BACT</name>
<dbReference type="Proteomes" id="UP001302349">
    <property type="component" value="Chromosome"/>
</dbReference>
<evidence type="ECO:0000256" key="4">
    <source>
        <dbReference type="ARBA" id="ARBA00023098"/>
    </source>
</evidence>
<keyword evidence="6" id="KW-0812">Transmembrane</keyword>
<organism evidence="8 9">
    <name type="scientific">Imperialibacter roseus</name>
    <dbReference type="NCBI Taxonomy" id="1324217"/>
    <lineage>
        <taxon>Bacteria</taxon>
        <taxon>Pseudomonadati</taxon>
        <taxon>Bacteroidota</taxon>
        <taxon>Cytophagia</taxon>
        <taxon>Cytophagales</taxon>
        <taxon>Flammeovirgaceae</taxon>
        <taxon>Imperialibacter</taxon>
    </lineage>
</organism>
<evidence type="ECO:0000313" key="8">
    <source>
        <dbReference type="EMBL" id="WOK05235.1"/>
    </source>
</evidence>
<evidence type="ECO:0000256" key="2">
    <source>
        <dbReference type="ARBA" id="ARBA00022516"/>
    </source>
</evidence>
<keyword evidence="5 8" id="KW-0012">Acyltransferase</keyword>
<evidence type="ECO:0000256" key="1">
    <source>
        <dbReference type="ARBA" id="ARBA00005189"/>
    </source>
</evidence>
<evidence type="ECO:0000313" key="9">
    <source>
        <dbReference type="Proteomes" id="UP001302349"/>
    </source>
</evidence>